<evidence type="ECO:0000313" key="9">
    <source>
        <dbReference type="Proteomes" id="UP000241818"/>
    </source>
</evidence>
<feature type="transmembrane region" description="Helical" evidence="6">
    <location>
        <begin position="55"/>
        <end position="75"/>
    </location>
</feature>
<dbReference type="Gene3D" id="1.20.1250.20">
    <property type="entry name" value="MFS general substrate transporter like domains"/>
    <property type="match status" value="1"/>
</dbReference>
<dbReference type="GO" id="GO:0022857">
    <property type="term" value="F:transmembrane transporter activity"/>
    <property type="evidence" value="ECO:0007669"/>
    <property type="project" value="InterPro"/>
</dbReference>
<comment type="subcellular location">
    <subcellularLocation>
        <location evidence="1">Membrane</location>
        <topology evidence="1">Multi-pass membrane protein</topology>
    </subcellularLocation>
</comment>
<evidence type="ECO:0000313" key="8">
    <source>
        <dbReference type="EMBL" id="PSS24958.1"/>
    </source>
</evidence>
<dbReference type="EMBL" id="KZ679007">
    <property type="protein sequence ID" value="PSS24958.1"/>
    <property type="molecule type" value="Genomic_DNA"/>
</dbReference>
<dbReference type="AlphaFoldDB" id="A0A2T3B9J2"/>
<keyword evidence="4 6" id="KW-0472">Membrane</keyword>
<feature type="transmembrane region" description="Helical" evidence="6">
    <location>
        <begin position="151"/>
        <end position="171"/>
    </location>
</feature>
<feature type="region of interest" description="Disordered" evidence="5">
    <location>
        <begin position="1"/>
        <end position="23"/>
    </location>
</feature>
<dbReference type="SUPFAM" id="SSF103473">
    <property type="entry name" value="MFS general substrate transporter"/>
    <property type="match status" value="1"/>
</dbReference>
<dbReference type="GeneID" id="36578008"/>
<feature type="transmembrane region" description="Helical" evidence="6">
    <location>
        <begin position="433"/>
        <end position="454"/>
    </location>
</feature>
<keyword evidence="2 6" id="KW-0812">Transmembrane</keyword>
<reference evidence="8 9" key="1">
    <citation type="journal article" date="2018" name="New Phytol.">
        <title>Comparative genomics and transcriptomics depict ericoid mycorrhizal fungi as versatile saprotrophs and plant mutualists.</title>
        <authorList>
            <person name="Martino E."/>
            <person name="Morin E."/>
            <person name="Grelet G.A."/>
            <person name="Kuo A."/>
            <person name="Kohler A."/>
            <person name="Daghino S."/>
            <person name="Barry K.W."/>
            <person name="Cichocki N."/>
            <person name="Clum A."/>
            <person name="Dockter R.B."/>
            <person name="Hainaut M."/>
            <person name="Kuo R.C."/>
            <person name="LaButti K."/>
            <person name="Lindahl B.D."/>
            <person name="Lindquist E.A."/>
            <person name="Lipzen A."/>
            <person name="Khouja H.R."/>
            <person name="Magnuson J."/>
            <person name="Murat C."/>
            <person name="Ohm R.A."/>
            <person name="Singer S.W."/>
            <person name="Spatafora J.W."/>
            <person name="Wang M."/>
            <person name="Veneault-Fourrey C."/>
            <person name="Henrissat B."/>
            <person name="Grigoriev I.V."/>
            <person name="Martin F.M."/>
            <person name="Perotto S."/>
        </authorList>
    </citation>
    <scope>NUCLEOTIDE SEQUENCE [LARGE SCALE GENOMIC DNA]</scope>
    <source>
        <strain evidence="8 9">ATCC 22711</strain>
    </source>
</reference>
<proteinExistence type="predicted"/>
<dbReference type="PANTHER" id="PTHR23502">
    <property type="entry name" value="MAJOR FACILITATOR SUPERFAMILY"/>
    <property type="match status" value="1"/>
</dbReference>
<dbReference type="Pfam" id="PF07690">
    <property type="entry name" value="MFS_1"/>
    <property type="match status" value="1"/>
</dbReference>
<dbReference type="InterPro" id="IPR020846">
    <property type="entry name" value="MFS_dom"/>
</dbReference>
<dbReference type="GO" id="GO:0005886">
    <property type="term" value="C:plasma membrane"/>
    <property type="evidence" value="ECO:0007669"/>
    <property type="project" value="TreeGrafter"/>
</dbReference>
<evidence type="ECO:0000256" key="5">
    <source>
        <dbReference type="SAM" id="MobiDB-lite"/>
    </source>
</evidence>
<feature type="transmembrane region" description="Helical" evidence="6">
    <location>
        <begin position="460"/>
        <end position="482"/>
    </location>
</feature>
<dbReference type="OrthoDB" id="2585655at2759"/>
<gene>
    <name evidence="8" type="ORF">M430DRAFT_96150</name>
</gene>
<feature type="transmembrane region" description="Helical" evidence="6">
    <location>
        <begin position="95"/>
        <end position="114"/>
    </location>
</feature>
<dbReference type="InParanoid" id="A0A2T3B9J2"/>
<feature type="transmembrane region" description="Helical" evidence="6">
    <location>
        <begin position="291"/>
        <end position="317"/>
    </location>
</feature>
<dbReference type="STRING" id="857342.A0A2T3B9J2"/>
<sequence length="500" mass="54284">MYTDDVESKASAHGHEFVPENPASDGALKLDPHGYPLRPQPSDDPLADPLNWSPWIKLFVLLQVSFLGFLGPFSQGTVNSAFIPLAKAMNVTVTVASYSTTIAIVFAGVAPLVYSPISNVYGRRPVYIIITAVGIAANAGCAVSQSWAPLLVARAFVGIGTSVGMGIGASVVSDMYFMHQRGLYMGIYVVFVTNGAHVAAIVGGFTAKYAGWRWCYWVPTIILGATWLVNLFCLPESLYHRDSITGASHENTRSWSQLFNFKRVSTQRRLSVWDITHCFIMMKYPSVLLAGFYYSIAFGAGTVLFAVTGAAAFGSIYQFDTAQVGLAIGLSTTVGATLGELVSGSVSDKFLYFANKRHGGEAEPEARLHATWPGAFILPAGVIIEGVCLQYRTHWSGPVIGVGIAAFGLQIVSTSIFAYLTDCYKPQSAEISTLLNFGRLTFSFTLGFYMIPFAQTTTYGIAWAVLAIITFSLYSGLVLLMWKGAEWRKKLGRPNFDRTL</sequence>
<dbReference type="Proteomes" id="UP000241818">
    <property type="component" value="Unassembled WGS sequence"/>
</dbReference>
<feature type="transmembrane region" description="Helical" evidence="6">
    <location>
        <begin position="183"/>
        <end position="204"/>
    </location>
</feature>
<keyword evidence="3 6" id="KW-1133">Transmembrane helix</keyword>
<dbReference type="PANTHER" id="PTHR23502:SF181">
    <property type="entry name" value="MAJOR FACILITATOR SUPERFAMILY (MFS) PROFILE DOMAIN-CONTAINING PROTEIN"/>
    <property type="match status" value="1"/>
</dbReference>
<protein>
    <recommendedName>
        <fullName evidence="7">Major facilitator superfamily (MFS) profile domain-containing protein</fullName>
    </recommendedName>
</protein>
<dbReference type="PROSITE" id="PS50850">
    <property type="entry name" value="MFS"/>
    <property type="match status" value="1"/>
</dbReference>
<dbReference type="InterPro" id="IPR036259">
    <property type="entry name" value="MFS_trans_sf"/>
</dbReference>
<evidence type="ECO:0000256" key="4">
    <source>
        <dbReference type="ARBA" id="ARBA00023136"/>
    </source>
</evidence>
<feature type="transmembrane region" description="Helical" evidence="6">
    <location>
        <begin position="399"/>
        <end position="421"/>
    </location>
</feature>
<dbReference type="InterPro" id="IPR011701">
    <property type="entry name" value="MFS"/>
</dbReference>
<organism evidence="8 9">
    <name type="scientific">Amorphotheca resinae ATCC 22711</name>
    <dbReference type="NCBI Taxonomy" id="857342"/>
    <lineage>
        <taxon>Eukaryota</taxon>
        <taxon>Fungi</taxon>
        <taxon>Dikarya</taxon>
        <taxon>Ascomycota</taxon>
        <taxon>Pezizomycotina</taxon>
        <taxon>Leotiomycetes</taxon>
        <taxon>Helotiales</taxon>
        <taxon>Amorphothecaceae</taxon>
        <taxon>Amorphotheca</taxon>
    </lineage>
</organism>
<feature type="transmembrane region" description="Helical" evidence="6">
    <location>
        <begin position="216"/>
        <end position="234"/>
    </location>
</feature>
<evidence type="ECO:0000259" key="7">
    <source>
        <dbReference type="PROSITE" id="PS50850"/>
    </source>
</evidence>
<dbReference type="RefSeq" id="XP_024723557.1">
    <property type="nucleotide sequence ID" value="XM_024869927.1"/>
</dbReference>
<evidence type="ECO:0000256" key="6">
    <source>
        <dbReference type="SAM" id="Phobius"/>
    </source>
</evidence>
<name>A0A2T3B9J2_AMORE</name>
<accession>A0A2T3B9J2</accession>
<feature type="transmembrane region" description="Helical" evidence="6">
    <location>
        <begin position="126"/>
        <end position="145"/>
    </location>
</feature>
<evidence type="ECO:0000256" key="2">
    <source>
        <dbReference type="ARBA" id="ARBA00022692"/>
    </source>
</evidence>
<evidence type="ECO:0000256" key="1">
    <source>
        <dbReference type="ARBA" id="ARBA00004141"/>
    </source>
</evidence>
<evidence type="ECO:0000256" key="3">
    <source>
        <dbReference type="ARBA" id="ARBA00022989"/>
    </source>
</evidence>
<keyword evidence="9" id="KW-1185">Reference proteome</keyword>
<feature type="compositionally biased region" description="Basic and acidic residues" evidence="5">
    <location>
        <begin position="1"/>
        <end position="18"/>
    </location>
</feature>
<feature type="domain" description="Major facilitator superfamily (MFS) profile" evidence="7">
    <location>
        <begin position="60"/>
        <end position="500"/>
    </location>
</feature>